<feature type="region of interest" description="Disordered" evidence="1">
    <location>
        <begin position="119"/>
        <end position="173"/>
    </location>
</feature>
<sequence length="228" mass="26243">MGGLVDSISTYKSAFYICHPKQQPLKTYFMMKMRKIMWAVCLAALMPISAEAVAATSYDEPQQKENTQKKEIPNPEKTARRRTDEMDKVLNLTEKQYKKIYKLNLKEEREKLEVLIGRGGKDMNRPPMREGGRPPMMNGGGQPPMMGGGRPPMMTPPAGDDKMKEEMQERAEKKIKKLRKILTDEQYDLWLTMKPEQPVPHPMPEAGRPAPHEEDFPVEMLQNETEHE</sequence>
<name>B3JFH2_9BACT</name>
<comment type="caution">
    <text evidence="2">The sequence shown here is derived from an EMBL/GenBank/DDBJ whole genome shotgun (WGS) entry which is preliminary data.</text>
</comment>
<dbReference type="Proteomes" id="UP000003146">
    <property type="component" value="Unassembled WGS sequence"/>
</dbReference>
<dbReference type="HOGENOM" id="CLU_105733_0_0_10"/>
<dbReference type="STRING" id="470145.BACCOP_00621"/>
<feature type="compositionally biased region" description="Gly residues" evidence="1">
    <location>
        <begin position="138"/>
        <end position="150"/>
    </location>
</feature>
<evidence type="ECO:0008006" key="4">
    <source>
        <dbReference type="Google" id="ProtNLM"/>
    </source>
</evidence>
<accession>B3JFH2</accession>
<feature type="region of interest" description="Disordered" evidence="1">
    <location>
        <begin position="58"/>
        <end position="85"/>
    </location>
</feature>
<dbReference type="eggNOG" id="ENOG502ZRGE">
    <property type="taxonomic scope" value="Bacteria"/>
</dbReference>
<dbReference type="EMBL" id="ABIY02000056">
    <property type="protein sequence ID" value="EDV02275.1"/>
    <property type="molecule type" value="Genomic_DNA"/>
</dbReference>
<evidence type="ECO:0000256" key="1">
    <source>
        <dbReference type="SAM" id="MobiDB-lite"/>
    </source>
</evidence>
<feature type="compositionally biased region" description="Basic and acidic residues" evidence="1">
    <location>
        <begin position="159"/>
        <end position="172"/>
    </location>
</feature>
<feature type="compositionally biased region" description="Basic and acidic residues" evidence="1">
    <location>
        <begin position="61"/>
        <end position="85"/>
    </location>
</feature>
<reference evidence="2 3" key="2">
    <citation type="submission" date="2008-04" db="EMBL/GenBank/DDBJ databases">
        <authorList>
            <person name="Fulton L."/>
            <person name="Clifton S."/>
            <person name="Fulton B."/>
            <person name="Xu J."/>
            <person name="Minx P."/>
            <person name="Pepin K.H."/>
            <person name="Johnson M."/>
            <person name="Thiruvilangam P."/>
            <person name="Bhonagiri V."/>
            <person name="Nash W.E."/>
            <person name="Mardis E.R."/>
            <person name="Wilson R.K."/>
        </authorList>
    </citation>
    <scope>NUCLEOTIDE SEQUENCE [LARGE SCALE GENOMIC DNA]</scope>
    <source>
        <strain evidence="2 3">DSM 17136</strain>
    </source>
</reference>
<reference evidence="2 3" key="1">
    <citation type="submission" date="2008-04" db="EMBL/GenBank/DDBJ databases">
        <title>Draft genome sequence of Bacteroides coprocola (DSM 17136).</title>
        <authorList>
            <person name="Sudarsanam P."/>
            <person name="Ley R."/>
            <person name="Guruge J."/>
            <person name="Turnbaugh P.J."/>
            <person name="Mahowald M."/>
            <person name="Liep D."/>
            <person name="Gordon J."/>
        </authorList>
    </citation>
    <scope>NUCLEOTIDE SEQUENCE [LARGE SCALE GENOMIC DNA]</scope>
    <source>
        <strain evidence="2 3">DSM 17136</strain>
    </source>
</reference>
<evidence type="ECO:0000313" key="2">
    <source>
        <dbReference type="EMBL" id="EDV02275.1"/>
    </source>
</evidence>
<proteinExistence type="predicted"/>
<feature type="compositionally biased region" description="Basic and acidic residues" evidence="1">
    <location>
        <begin position="119"/>
        <end position="132"/>
    </location>
</feature>
<organism evidence="2 3">
    <name type="scientific">Phocaeicola coprocola DSM 17136</name>
    <dbReference type="NCBI Taxonomy" id="470145"/>
    <lineage>
        <taxon>Bacteria</taxon>
        <taxon>Pseudomonadati</taxon>
        <taxon>Bacteroidota</taxon>
        <taxon>Bacteroidia</taxon>
        <taxon>Bacteroidales</taxon>
        <taxon>Bacteroidaceae</taxon>
        <taxon>Phocaeicola</taxon>
    </lineage>
</organism>
<dbReference type="AlphaFoldDB" id="B3JFH2"/>
<evidence type="ECO:0000313" key="3">
    <source>
        <dbReference type="Proteomes" id="UP000003146"/>
    </source>
</evidence>
<feature type="region of interest" description="Disordered" evidence="1">
    <location>
        <begin position="193"/>
        <end position="228"/>
    </location>
</feature>
<dbReference type="OrthoDB" id="1050379at2"/>
<gene>
    <name evidence="2" type="ORF">BACCOP_00621</name>
</gene>
<protein>
    <recommendedName>
        <fullName evidence="4">DUF4890 domain-containing protein</fullName>
    </recommendedName>
</protein>